<reference evidence="2" key="1">
    <citation type="journal article" date="2011" name="Nat. Genet.">
        <title>The Arabidopsis lyrata genome sequence and the basis of rapid genome size change.</title>
        <authorList>
            <person name="Hu T.T."/>
            <person name="Pattyn P."/>
            <person name="Bakker E.G."/>
            <person name="Cao J."/>
            <person name="Cheng J.-F."/>
            <person name="Clark R.M."/>
            <person name="Fahlgren N."/>
            <person name="Fawcett J.A."/>
            <person name="Grimwood J."/>
            <person name="Gundlach H."/>
            <person name="Haberer G."/>
            <person name="Hollister J.D."/>
            <person name="Ossowski S."/>
            <person name="Ottilar R.P."/>
            <person name="Salamov A.A."/>
            <person name="Schneeberger K."/>
            <person name="Spannagl M."/>
            <person name="Wang X."/>
            <person name="Yang L."/>
            <person name="Nasrallah M.E."/>
            <person name="Bergelson J."/>
            <person name="Carrington J.C."/>
            <person name="Gaut B.S."/>
            <person name="Schmutz J."/>
            <person name="Mayer K.F.X."/>
            <person name="Van de Peer Y."/>
            <person name="Grigoriev I.V."/>
            <person name="Nordborg M."/>
            <person name="Weigel D."/>
            <person name="Guo Y.-L."/>
        </authorList>
    </citation>
    <scope>NUCLEOTIDE SEQUENCE [LARGE SCALE GENOMIC DNA]</scope>
    <source>
        <strain evidence="2">cv. MN47</strain>
    </source>
</reference>
<dbReference type="AlphaFoldDB" id="D7MJA7"/>
<keyword evidence="2" id="KW-1185">Reference proteome</keyword>
<name>D7MJA7_ARALL</name>
<dbReference type="HOGENOM" id="CLU_2797425_0_0_1"/>
<evidence type="ECO:0000313" key="1">
    <source>
        <dbReference type="EMBL" id="EFH44925.1"/>
    </source>
</evidence>
<accession>D7MJA7</accession>
<gene>
    <name evidence="1" type="ORF">ARALYDRAFT_916241</name>
</gene>
<dbReference type="EMBL" id="GL348719">
    <property type="protein sequence ID" value="EFH44925.1"/>
    <property type="molecule type" value="Genomic_DNA"/>
</dbReference>
<sequence length="68" mass="7959">MGSPPEGSSLRIFVQAVVYSNCSRHGCYIHWRCTSPWECDWINDIELWVLYCDLGQSKRRCNQNSKSF</sequence>
<evidence type="ECO:0000313" key="2">
    <source>
        <dbReference type="Proteomes" id="UP000008694"/>
    </source>
</evidence>
<organism evidence="2">
    <name type="scientific">Arabidopsis lyrata subsp. lyrata</name>
    <name type="common">Lyre-leaved rock-cress</name>
    <dbReference type="NCBI Taxonomy" id="81972"/>
    <lineage>
        <taxon>Eukaryota</taxon>
        <taxon>Viridiplantae</taxon>
        <taxon>Streptophyta</taxon>
        <taxon>Embryophyta</taxon>
        <taxon>Tracheophyta</taxon>
        <taxon>Spermatophyta</taxon>
        <taxon>Magnoliopsida</taxon>
        <taxon>eudicotyledons</taxon>
        <taxon>Gunneridae</taxon>
        <taxon>Pentapetalae</taxon>
        <taxon>rosids</taxon>
        <taxon>malvids</taxon>
        <taxon>Brassicales</taxon>
        <taxon>Brassicaceae</taxon>
        <taxon>Camelineae</taxon>
        <taxon>Arabidopsis</taxon>
    </lineage>
</organism>
<dbReference type="Proteomes" id="UP000008694">
    <property type="component" value="Unassembled WGS sequence"/>
</dbReference>
<dbReference type="Gramene" id="scaffold_703983.1">
    <property type="protein sequence ID" value="scaffold_703983.1"/>
    <property type="gene ID" value="scaffold_703983.1"/>
</dbReference>
<protein>
    <submittedName>
        <fullName evidence="1">Predicted protein</fullName>
    </submittedName>
</protein>
<proteinExistence type="predicted"/>